<accession>A0A3L9LSL6</accession>
<sequence length="671" mass="76325">MSPVTLIASAILCELIVASGTMLNIHETKIPKISALHQKALEILKVTSKNSLKTVQVMSMDSSASEFPLAALTSLTLGQPVSIVLTRNITDRVDLSIVQVTFRRDHVVNAISSLTPFINENEKVIILVRVNSTIKETMIESWLDTTFSVLWVALIRDVAIVVEIKDSNASSARKKLRTPETLENKIRDSDYKNFTGNAENLDGPWKVEVNDNGSTEVSWQDSTSEEHNSTILVYSYQPYMTKALQKIPKPKLKTLFDVKVENMAGQDLRVGGRVMDLIFYDDDEEYDSPSRSLSPLIGILAEKLNATIKHLYTQNSDTIIRNGTLNTLYRHLMNGELDLTVSAAFMYPELSGMFSMTYPRKRVDLRFVLPRYLYEDVTYRNVLGGKVSKFLLLMIITLIMTLTFILTTKKILRLQIEVDFLTSLIKTIFNQSTELSYTAKSTTLRVALGSWILYTSLFSLRLQTMVTSRIIKPYGQQTIDTLADLRDSDIRIVIREDHLEYVMTHAEEEIRNIVSEKSLKTSNRTIFATPDSRLGYMLPNQLAYYAMSMSFRDFKGRSIFKILREAMLPNFETYYLRKGSPFLRQFDKILSSLAEFGILRYWDDNSDYRMLLKVVIPKSSKDICSRCVKLGNLKSVFFFLTIGLVTALIAFIYEVATGTSSNSRRGNCFLF</sequence>
<dbReference type="InterPro" id="IPR052192">
    <property type="entry name" value="Insect_Ionotropic_Sensory_Rcpt"/>
</dbReference>
<protein>
    <submittedName>
        <fullName evidence="9">Uncharacterized protein LOC112493679</fullName>
    </submittedName>
</protein>
<reference evidence="9" key="1">
    <citation type="submission" date="2025-08" db="UniProtKB">
        <authorList>
            <consortium name="RefSeq"/>
        </authorList>
    </citation>
    <scope>IDENTIFICATION</scope>
</reference>
<proteinExistence type="predicted"/>
<evidence type="ECO:0000256" key="3">
    <source>
        <dbReference type="ARBA" id="ARBA00022692"/>
    </source>
</evidence>
<evidence type="ECO:0000313" key="9">
    <source>
        <dbReference type="RefSeq" id="XP_024935920.1"/>
    </source>
</evidence>
<dbReference type="SUPFAM" id="SSF53850">
    <property type="entry name" value="Periplasmic binding protein-like II"/>
    <property type="match status" value="1"/>
</dbReference>
<keyword evidence="2" id="KW-1003">Cell membrane</keyword>
<dbReference type="GeneID" id="112493679"/>
<evidence type="ECO:0000256" key="7">
    <source>
        <dbReference type="ARBA" id="ARBA00023180"/>
    </source>
</evidence>
<dbReference type="Proteomes" id="UP000694920">
    <property type="component" value="Unplaced"/>
</dbReference>
<comment type="subcellular location">
    <subcellularLocation>
        <location evidence="1">Cell membrane</location>
        <topology evidence="1">Multi-pass membrane protein</topology>
    </subcellularLocation>
</comment>
<dbReference type="AlphaFoldDB" id="A0A3L9LSL6"/>
<dbReference type="PANTHER" id="PTHR42643:SF35">
    <property type="entry name" value="IONOTROPIC RECEPTOR 68A, ISOFORM A"/>
    <property type="match status" value="1"/>
</dbReference>
<evidence type="ECO:0000256" key="1">
    <source>
        <dbReference type="ARBA" id="ARBA00004651"/>
    </source>
</evidence>
<evidence type="ECO:0000256" key="6">
    <source>
        <dbReference type="ARBA" id="ARBA00023170"/>
    </source>
</evidence>
<dbReference type="KEGG" id="ccin:112493679"/>
<keyword evidence="6" id="KW-0675">Receptor</keyword>
<dbReference type="RefSeq" id="XP_024935920.1">
    <property type="nucleotide sequence ID" value="XM_025080152.1"/>
</dbReference>
<evidence type="ECO:0000256" key="2">
    <source>
        <dbReference type="ARBA" id="ARBA00022475"/>
    </source>
</evidence>
<evidence type="ECO:0000313" key="8">
    <source>
        <dbReference type="Proteomes" id="UP000694920"/>
    </source>
</evidence>
<evidence type="ECO:0000256" key="4">
    <source>
        <dbReference type="ARBA" id="ARBA00022989"/>
    </source>
</evidence>
<keyword evidence="8" id="KW-1185">Reference proteome</keyword>
<evidence type="ECO:0000256" key="5">
    <source>
        <dbReference type="ARBA" id="ARBA00023136"/>
    </source>
</evidence>
<name>A0A3L9LSL6_CEPCN</name>
<gene>
    <name evidence="9" type="primary">LOC112493679</name>
</gene>
<keyword evidence="5" id="KW-0472">Membrane</keyword>
<dbReference type="PANTHER" id="PTHR42643">
    <property type="entry name" value="IONOTROPIC RECEPTOR 20A-RELATED"/>
    <property type="match status" value="1"/>
</dbReference>
<dbReference type="OrthoDB" id="6353409at2759"/>
<keyword evidence="3" id="KW-0812">Transmembrane</keyword>
<organism evidence="8 9">
    <name type="scientific">Cephus cinctus</name>
    <name type="common">Wheat stem sawfly</name>
    <dbReference type="NCBI Taxonomy" id="211228"/>
    <lineage>
        <taxon>Eukaryota</taxon>
        <taxon>Metazoa</taxon>
        <taxon>Ecdysozoa</taxon>
        <taxon>Arthropoda</taxon>
        <taxon>Hexapoda</taxon>
        <taxon>Insecta</taxon>
        <taxon>Pterygota</taxon>
        <taxon>Neoptera</taxon>
        <taxon>Endopterygota</taxon>
        <taxon>Hymenoptera</taxon>
        <taxon>Cephoidea</taxon>
        <taxon>Cephidae</taxon>
        <taxon>Cephus</taxon>
    </lineage>
</organism>
<keyword evidence="7" id="KW-0325">Glycoprotein</keyword>
<keyword evidence="4" id="KW-1133">Transmembrane helix</keyword>
<dbReference type="GO" id="GO:0005886">
    <property type="term" value="C:plasma membrane"/>
    <property type="evidence" value="ECO:0007669"/>
    <property type="project" value="UniProtKB-SubCell"/>
</dbReference>